<evidence type="ECO:0000256" key="2">
    <source>
        <dbReference type="ARBA" id="ARBA00012732"/>
    </source>
</evidence>
<organism evidence="9 10">
    <name type="scientific">Hermetia illucens</name>
    <name type="common">Black soldier fly</name>
    <dbReference type="NCBI Taxonomy" id="343691"/>
    <lineage>
        <taxon>Eukaryota</taxon>
        <taxon>Metazoa</taxon>
        <taxon>Ecdysozoa</taxon>
        <taxon>Arthropoda</taxon>
        <taxon>Hexapoda</taxon>
        <taxon>Insecta</taxon>
        <taxon>Pterygota</taxon>
        <taxon>Neoptera</taxon>
        <taxon>Endopterygota</taxon>
        <taxon>Diptera</taxon>
        <taxon>Brachycera</taxon>
        <taxon>Stratiomyomorpha</taxon>
        <taxon>Stratiomyidae</taxon>
        <taxon>Hermetiinae</taxon>
        <taxon>Hermetia</taxon>
    </lineage>
</organism>
<evidence type="ECO:0000256" key="5">
    <source>
        <dbReference type="ARBA" id="ARBA00022801"/>
    </source>
</evidence>
<feature type="disulfide bond" evidence="7">
    <location>
        <begin position="38"/>
        <end position="122"/>
    </location>
</feature>
<dbReference type="EMBL" id="LR899012">
    <property type="protein sequence ID" value="CAD7089618.1"/>
    <property type="molecule type" value="Genomic_DNA"/>
</dbReference>
<dbReference type="InParanoid" id="A0A7R8YXN4"/>
<dbReference type="GO" id="GO:0042742">
    <property type="term" value="P:defense response to bacterium"/>
    <property type="evidence" value="ECO:0007669"/>
    <property type="project" value="UniProtKB-KW"/>
</dbReference>
<dbReference type="PROSITE" id="PS51909">
    <property type="entry name" value="LYSOZYME_I"/>
    <property type="match status" value="1"/>
</dbReference>
<dbReference type="AlphaFoldDB" id="A0A7R8YXN4"/>
<dbReference type="FunFam" id="1.10.530.10:FF:000019">
    <property type="entry name" value="lysozyme"/>
    <property type="match status" value="1"/>
</dbReference>
<feature type="disulfide bond" evidence="7">
    <location>
        <begin position="43"/>
        <end position="49"/>
    </location>
</feature>
<dbReference type="OrthoDB" id="6337871at2759"/>
<dbReference type="SMR" id="A0A7R8YXN4"/>
<dbReference type="PANTHER" id="PTHR11195">
    <property type="entry name" value="DESTABILASE-RELATED"/>
    <property type="match status" value="1"/>
</dbReference>
<keyword evidence="3" id="KW-0929">Antimicrobial</keyword>
<evidence type="ECO:0000256" key="7">
    <source>
        <dbReference type="PIRSR" id="PIRSR608597-3"/>
    </source>
</evidence>
<keyword evidence="4" id="KW-0081">Bacteriolytic enzyme</keyword>
<feature type="signal peptide" evidence="8">
    <location>
        <begin position="1"/>
        <end position="21"/>
    </location>
</feature>
<dbReference type="InterPro" id="IPR008597">
    <property type="entry name" value="Invert_lysozyme"/>
</dbReference>
<keyword evidence="5" id="KW-0378">Hydrolase</keyword>
<feature type="disulfide bond" evidence="7">
    <location>
        <begin position="55"/>
        <end position="60"/>
    </location>
</feature>
<sequence length="157" mass="16992">MFVKVALICVLAVLAINRCQADVSHVVPSDQPPVTEVCLGCICEAISGCNTTEKCNGDTCGLFRITWAYWSDAGKPTQNGEDPSSQTAYPNCVNEPYCAARAVQNYMARFGQDCNGDGVINCYDHAAIHKLGGYGCKGDLTVNYYTKLNTCLQKFQG</sequence>
<reference evidence="9 10" key="1">
    <citation type="submission" date="2020-11" db="EMBL/GenBank/DDBJ databases">
        <authorList>
            <person name="Wallbank WR R."/>
            <person name="Pardo Diaz C."/>
            <person name="Kozak K."/>
            <person name="Martin S."/>
            <person name="Jiggins C."/>
            <person name="Moest M."/>
            <person name="Warren A I."/>
            <person name="Generalovic N T."/>
            <person name="Byers J.R.P. K."/>
            <person name="Montejo-Kovacevich G."/>
            <person name="Yen C E."/>
        </authorList>
    </citation>
    <scope>NUCLEOTIDE SEQUENCE [LARGE SCALE GENOMIC DNA]</scope>
</reference>
<dbReference type="FunCoup" id="A0A7R8YXN4">
    <property type="interactions" value="61"/>
</dbReference>
<dbReference type="Proteomes" id="UP000594454">
    <property type="component" value="Chromosome 4"/>
</dbReference>
<evidence type="ECO:0000256" key="8">
    <source>
        <dbReference type="SAM" id="SignalP"/>
    </source>
</evidence>
<evidence type="ECO:0000313" key="10">
    <source>
        <dbReference type="Proteomes" id="UP000594454"/>
    </source>
</evidence>
<keyword evidence="7" id="KW-1015">Disulfide bond</keyword>
<evidence type="ECO:0000256" key="6">
    <source>
        <dbReference type="ARBA" id="ARBA00023295"/>
    </source>
</evidence>
<keyword evidence="6" id="KW-0326">Glycosidase</keyword>
<name>A0A7R8YXN4_HERIL</name>
<keyword evidence="10" id="KW-1185">Reference proteome</keyword>
<accession>A0A7R8YXN4</accession>
<feature type="disulfide bond" evidence="7">
    <location>
        <begin position="92"/>
        <end position="98"/>
    </location>
</feature>
<proteinExistence type="predicted"/>
<dbReference type="GO" id="GO:0003796">
    <property type="term" value="F:lysozyme activity"/>
    <property type="evidence" value="ECO:0007669"/>
    <property type="project" value="UniProtKB-EC"/>
</dbReference>
<gene>
    <name evidence="9" type="ORF">HERILL_LOCUS12156</name>
</gene>
<keyword evidence="8" id="KW-0732">Signal</keyword>
<evidence type="ECO:0000256" key="1">
    <source>
        <dbReference type="ARBA" id="ARBA00000632"/>
    </source>
</evidence>
<evidence type="ECO:0000256" key="4">
    <source>
        <dbReference type="ARBA" id="ARBA00022638"/>
    </source>
</evidence>
<evidence type="ECO:0000313" key="9">
    <source>
        <dbReference type="EMBL" id="CAD7089618.1"/>
    </source>
</evidence>
<protein>
    <recommendedName>
        <fullName evidence="2">lysozyme</fullName>
        <ecNumber evidence="2">3.2.1.17</ecNumber>
    </recommendedName>
</protein>
<dbReference type="PANTHER" id="PTHR11195:SF22">
    <property type="entry name" value="LYSOZYME"/>
    <property type="match status" value="1"/>
</dbReference>
<evidence type="ECO:0000256" key="3">
    <source>
        <dbReference type="ARBA" id="ARBA00022529"/>
    </source>
</evidence>
<feature type="chain" id="PRO_5031068233" description="lysozyme" evidence="8">
    <location>
        <begin position="22"/>
        <end position="157"/>
    </location>
</feature>
<dbReference type="Pfam" id="PF05497">
    <property type="entry name" value="Destabilase"/>
    <property type="match status" value="1"/>
</dbReference>
<dbReference type="Gene3D" id="1.10.530.10">
    <property type="match status" value="1"/>
</dbReference>
<comment type="catalytic activity">
    <reaction evidence="1">
        <text>Hydrolysis of (1-&gt;4)-beta-linkages between N-acetylmuramic acid and N-acetyl-D-glucosamine residues in a peptidoglycan and between N-acetyl-D-glucosamine residues in chitodextrins.</text>
        <dbReference type="EC" id="3.2.1.17"/>
    </reaction>
</comment>
<dbReference type="EC" id="3.2.1.17" evidence="2"/>
<dbReference type="CDD" id="cd16890">
    <property type="entry name" value="lyz_i"/>
    <property type="match status" value="1"/>
</dbReference>
<dbReference type="GO" id="GO:0031640">
    <property type="term" value="P:killing of cells of another organism"/>
    <property type="evidence" value="ECO:0007669"/>
    <property type="project" value="UniProtKB-KW"/>
</dbReference>